<feature type="domain" description="DJ-1/PfpI" evidence="4">
    <location>
        <begin position="28"/>
        <end position="215"/>
    </location>
</feature>
<gene>
    <name evidence="5" type="ORF">HYH03_002751</name>
</gene>
<dbReference type="GO" id="GO:0005737">
    <property type="term" value="C:cytoplasm"/>
    <property type="evidence" value="ECO:0007669"/>
    <property type="project" value="TreeGrafter"/>
</dbReference>
<evidence type="ECO:0000259" key="4">
    <source>
        <dbReference type="Pfam" id="PF01965"/>
    </source>
</evidence>
<evidence type="ECO:0000256" key="3">
    <source>
        <dbReference type="ARBA" id="ARBA00038493"/>
    </source>
</evidence>
<evidence type="ECO:0000256" key="1">
    <source>
        <dbReference type="ARBA" id="ARBA00023016"/>
    </source>
</evidence>
<dbReference type="GO" id="GO:0019243">
    <property type="term" value="P:methylglyoxal catabolic process to D-lactate via S-lactoyl-glutathione"/>
    <property type="evidence" value="ECO:0007669"/>
    <property type="project" value="TreeGrafter"/>
</dbReference>
<dbReference type="PANTHER" id="PTHR48094">
    <property type="entry name" value="PROTEIN/NUCLEIC ACID DEGLYCASE DJ-1-RELATED"/>
    <property type="match status" value="1"/>
</dbReference>
<dbReference type="EMBL" id="JAEHOE010000007">
    <property type="protein sequence ID" value="KAG2499170.1"/>
    <property type="molecule type" value="Genomic_DNA"/>
</dbReference>
<protein>
    <recommendedName>
        <fullName evidence="4">DJ-1/PfpI domain-containing protein</fullName>
    </recommendedName>
</protein>
<dbReference type="Gene3D" id="3.40.50.880">
    <property type="match status" value="1"/>
</dbReference>
<accession>A0A835YA46</accession>
<dbReference type="Proteomes" id="UP000612055">
    <property type="component" value="Unassembled WGS sequence"/>
</dbReference>
<dbReference type="AlphaFoldDB" id="A0A835YA46"/>
<organism evidence="5 6">
    <name type="scientific">Edaphochlamys debaryana</name>
    <dbReference type="NCBI Taxonomy" id="47281"/>
    <lineage>
        <taxon>Eukaryota</taxon>
        <taxon>Viridiplantae</taxon>
        <taxon>Chlorophyta</taxon>
        <taxon>core chlorophytes</taxon>
        <taxon>Chlorophyceae</taxon>
        <taxon>CS clade</taxon>
        <taxon>Chlamydomonadales</taxon>
        <taxon>Chlamydomonadales incertae sedis</taxon>
        <taxon>Edaphochlamys</taxon>
    </lineage>
</organism>
<dbReference type="OrthoDB" id="543156at2759"/>
<evidence type="ECO:0000256" key="2">
    <source>
        <dbReference type="ARBA" id="ARBA00023239"/>
    </source>
</evidence>
<keyword evidence="2" id="KW-0456">Lyase</keyword>
<comment type="caution">
    <text evidence="5">The sequence shown here is derived from an EMBL/GenBank/DDBJ whole genome shotgun (WGS) entry which is preliminary data.</text>
</comment>
<dbReference type="GO" id="GO:0019172">
    <property type="term" value="F:glyoxalase III activity"/>
    <property type="evidence" value="ECO:0007669"/>
    <property type="project" value="TreeGrafter"/>
</dbReference>
<keyword evidence="1" id="KW-0346">Stress response</keyword>
<sequence>MALAKGQVLIVCTSCSKVGDRSDTGVWLSEVAVPYYLFRSNGYDVTIASLAGGEVPVDAVSIGEGEQREHPELKRFLHDDAAMLQLRQSVPLSSVAQPGAYACVWLAGGQGAMGDMPGSEQLKRVLEAAASQDRLITALDHGPAGLLGAQGPDGRPLLAGRTLACFTQAEEDKTGAAGAMPFSLEAKLKELGAKVRCEPTSSENALRDGNIVSGQNHYSAARAATLVLEALSVHPAGPAEPIVGHAAGQVAEV</sequence>
<dbReference type="InterPro" id="IPR050325">
    <property type="entry name" value="Prot/Nucl_acid_deglycase"/>
</dbReference>
<evidence type="ECO:0000313" key="6">
    <source>
        <dbReference type="Proteomes" id="UP000612055"/>
    </source>
</evidence>
<comment type="similarity">
    <text evidence="3">Belongs to the peptidase C56 family. HSP31-like subfamily.</text>
</comment>
<dbReference type="SUPFAM" id="SSF52317">
    <property type="entry name" value="Class I glutamine amidotransferase-like"/>
    <property type="match status" value="1"/>
</dbReference>
<evidence type="ECO:0000313" key="5">
    <source>
        <dbReference type="EMBL" id="KAG2499170.1"/>
    </source>
</evidence>
<dbReference type="InterPro" id="IPR029062">
    <property type="entry name" value="Class_I_gatase-like"/>
</dbReference>
<reference evidence="5" key="1">
    <citation type="journal article" date="2020" name="bioRxiv">
        <title>Comparative genomics of Chlamydomonas.</title>
        <authorList>
            <person name="Craig R.J."/>
            <person name="Hasan A.R."/>
            <person name="Ness R.W."/>
            <person name="Keightley P.D."/>
        </authorList>
    </citation>
    <scope>NUCLEOTIDE SEQUENCE</scope>
    <source>
        <strain evidence="5">CCAP 11/70</strain>
    </source>
</reference>
<keyword evidence="6" id="KW-1185">Reference proteome</keyword>
<dbReference type="PANTHER" id="PTHR48094:SF11">
    <property type="entry name" value="GLUTATHIONE-INDEPENDENT GLYOXALASE HSP31-RELATED"/>
    <property type="match status" value="1"/>
</dbReference>
<dbReference type="Pfam" id="PF01965">
    <property type="entry name" value="DJ-1_PfpI"/>
    <property type="match status" value="1"/>
</dbReference>
<dbReference type="CDD" id="cd03141">
    <property type="entry name" value="GATase1_Hsp31_like"/>
    <property type="match status" value="1"/>
</dbReference>
<name>A0A835YA46_9CHLO</name>
<proteinExistence type="inferred from homology"/>
<dbReference type="InterPro" id="IPR002818">
    <property type="entry name" value="DJ-1/PfpI"/>
</dbReference>